<proteinExistence type="predicted"/>
<keyword evidence="4" id="KW-1185">Reference proteome</keyword>
<dbReference type="GO" id="GO:0005123">
    <property type="term" value="F:death receptor binding"/>
    <property type="evidence" value="ECO:0007669"/>
    <property type="project" value="TreeGrafter"/>
</dbReference>
<feature type="domain" description="DED" evidence="2">
    <location>
        <begin position="5"/>
        <end position="83"/>
    </location>
</feature>
<reference evidence="3" key="2">
    <citation type="submission" date="2025-09" db="UniProtKB">
        <authorList>
            <consortium name="Ensembl"/>
        </authorList>
    </citation>
    <scope>IDENTIFICATION</scope>
</reference>
<dbReference type="GO" id="GO:0097191">
    <property type="term" value="P:extrinsic apoptotic signaling pathway"/>
    <property type="evidence" value="ECO:0007669"/>
    <property type="project" value="TreeGrafter"/>
</dbReference>
<name>A0A7N8X102_9TELE</name>
<dbReference type="GO" id="GO:0043065">
    <property type="term" value="P:positive regulation of apoptotic process"/>
    <property type="evidence" value="ECO:0007669"/>
    <property type="project" value="Ensembl"/>
</dbReference>
<dbReference type="GeneTree" id="ENSGT00390000002105"/>
<sequence length="192" mass="21902">MSSLKFPSLLLDISSQLSADQLDKMKFLCRDMIGKRDMEKVSNGLKLFQRLMERGELGADNTEFLSKLLEEIQRQDLLEKLRSFESQSGNSHSQPDQTERAKLDISTEVISENLGRNWRKLGRKLGLNEVKLESISSKHPTDLEETAVELLKEWRRIRGAEAQTKDLIGALRACEFNLTADKVEDRLTACGY</sequence>
<dbReference type="GO" id="GO:0045089">
    <property type="term" value="P:positive regulation of innate immune response"/>
    <property type="evidence" value="ECO:0007669"/>
    <property type="project" value="TreeGrafter"/>
</dbReference>
<organism evidence="3 4">
    <name type="scientific">Mastacembelus armatus</name>
    <name type="common">zig-zag eel</name>
    <dbReference type="NCBI Taxonomy" id="205130"/>
    <lineage>
        <taxon>Eukaryota</taxon>
        <taxon>Metazoa</taxon>
        <taxon>Chordata</taxon>
        <taxon>Craniata</taxon>
        <taxon>Vertebrata</taxon>
        <taxon>Euteleostomi</taxon>
        <taxon>Actinopterygii</taxon>
        <taxon>Neopterygii</taxon>
        <taxon>Teleostei</taxon>
        <taxon>Neoteleostei</taxon>
        <taxon>Acanthomorphata</taxon>
        <taxon>Anabantaria</taxon>
        <taxon>Synbranchiformes</taxon>
        <taxon>Mastacembelidae</taxon>
        <taxon>Mastacembelus</taxon>
    </lineage>
</organism>
<protein>
    <submittedName>
        <fullName evidence="3">Fas (tnfrsf6)-associated via death domain</fullName>
    </submittedName>
</protein>
<dbReference type="CTD" id="8772"/>
<dbReference type="GO" id="GO:0089720">
    <property type="term" value="F:caspase binding"/>
    <property type="evidence" value="ECO:0007669"/>
    <property type="project" value="TreeGrafter"/>
</dbReference>
<dbReference type="PROSITE" id="PS50168">
    <property type="entry name" value="DED"/>
    <property type="match status" value="1"/>
</dbReference>
<accession>A0A7N8X102</accession>
<dbReference type="PANTHER" id="PTHR15077:SF10">
    <property type="entry name" value="FAS-ASSOCIATED DEATH DOMAIN PROTEIN"/>
    <property type="match status" value="1"/>
</dbReference>
<dbReference type="PROSITE" id="PS50017">
    <property type="entry name" value="DEATH_DOMAIN"/>
    <property type="match status" value="1"/>
</dbReference>
<dbReference type="RefSeq" id="XP_026147462.1">
    <property type="nucleotide sequence ID" value="XM_026291677.2"/>
</dbReference>
<dbReference type="Proteomes" id="UP000261640">
    <property type="component" value="Unplaced"/>
</dbReference>
<dbReference type="FunFam" id="1.10.533.10:FF:000059">
    <property type="entry name" value="Fas-associated via death domain"/>
    <property type="match status" value="1"/>
</dbReference>
<evidence type="ECO:0000313" key="3">
    <source>
        <dbReference type="Ensembl" id="ENSMAMP00000044147.1"/>
    </source>
</evidence>
<dbReference type="Pfam" id="PF01335">
    <property type="entry name" value="DED"/>
    <property type="match status" value="1"/>
</dbReference>
<dbReference type="InParanoid" id="A0A7N8X102"/>
<feature type="domain" description="Death" evidence="1">
    <location>
        <begin position="103"/>
        <end position="187"/>
    </location>
</feature>
<dbReference type="InterPro" id="IPR000488">
    <property type="entry name" value="Death_dom"/>
</dbReference>
<dbReference type="InterPro" id="IPR016729">
    <property type="entry name" value="FADD"/>
</dbReference>
<dbReference type="Pfam" id="PF00531">
    <property type="entry name" value="Death"/>
    <property type="match status" value="1"/>
</dbReference>
<evidence type="ECO:0000313" key="4">
    <source>
        <dbReference type="Proteomes" id="UP000261640"/>
    </source>
</evidence>
<evidence type="ECO:0000259" key="1">
    <source>
        <dbReference type="PROSITE" id="PS50017"/>
    </source>
</evidence>
<dbReference type="Gene3D" id="1.10.533.10">
    <property type="entry name" value="Death Domain, Fas"/>
    <property type="match status" value="2"/>
</dbReference>
<dbReference type="SMART" id="SM00005">
    <property type="entry name" value="DEATH"/>
    <property type="match status" value="1"/>
</dbReference>
<dbReference type="Ensembl" id="ENSMAMT00000044468.1">
    <property type="protein sequence ID" value="ENSMAMP00000044147.1"/>
    <property type="gene ID" value="ENSMAMG00000024650.1"/>
</dbReference>
<dbReference type="SUPFAM" id="SSF47986">
    <property type="entry name" value="DEATH domain"/>
    <property type="match status" value="1"/>
</dbReference>
<dbReference type="OrthoDB" id="100767at2759"/>
<dbReference type="CDD" id="cd08336">
    <property type="entry name" value="DED_FADD"/>
    <property type="match status" value="1"/>
</dbReference>
<dbReference type="InterPro" id="IPR001875">
    <property type="entry name" value="DED_dom"/>
</dbReference>
<dbReference type="PANTHER" id="PTHR15077">
    <property type="entry name" value="FAS-ASSOCIATING DEATH DOMAIN-CONTAINING PROTEIN FADD"/>
    <property type="match status" value="1"/>
</dbReference>
<dbReference type="GeneID" id="113121326"/>
<dbReference type="InterPro" id="IPR011029">
    <property type="entry name" value="DEATH-like_dom_sf"/>
</dbReference>
<dbReference type="AlphaFoldDB" id="A0A7N8X102"/>
<dbReference type="GO" id="GO:0031265">
    <property type="term" value="C:CD95 death-inducing signaling complex"/>
    <property type="evidence" value="ECO:0007669"/>
    <property type="project" value="TreeGrafter"/>
</dbReference>
<evidence type="ECO:0000259" key="2">
    <source>
        <dbReference type="PROSITE" id="PS50168"/>
    </source>
</evidence>
<dbReference type="SMART" id="SM00031">
    <property type="entry name" value="DED"/>
    <property type="match status" value="1"/>
</dbReference>
<dbReference type="FunCoup" id="A0A7N8X102">
    <property type="interactions" value="1418"/>
</dbReference>
<reference evidence="3" key="1">
    <citation type="submission" date="2025-08" db="UniProtKB">
        <authorList>
            <consortium name="Ensembl"/>
        </authorList>
    </citation>
    <scope>IDENTIFICATION</scope>
</reference>